<gene>
    <name evidence="1" type="ORF">MML48_7g00001746</name>
</gene>
<accession>A0ACB9ST23</accession>
<evidence type="ECO:0000313" key="1">
    <source>
        <dbReference type="EMBL" id="KAI4457746.1"/>
    </source>
</evidence>
<protein>
    <submittedName>
        <fullName evidence="1">Opsin</fullName>
    </submittedName>
</protein>
<keyword evidence="2" id="KW-1185">Reference proteome</keyword>
<dbReference type="Proteomes" id="UP001056778">
    <property type="component" value="Chromosome 7"/>
</dbReference>
<dbReference type="EMBL" id="CM043021">
    <property type="protein sequence ID" value="KAI4457746.1"/>
    <property type="molecule type" value="Genomic_DNA"/>
</dbReference>
<reference evidence="1" key="1">
    <citation type="submission" date="2022-04" db="EMBL/GenBank/DDBJ databases">
        <title>Chromosome-scale genome assembly of Holotrichia oblita Faldermann.</title>
        <authorList>
            <person name="Rongchong L."/>
        </authorList>
    </citation>
    <scope>NUCLEOTIDE SEQUENCE</scope>
    <source>
        <strain evidence="1">81SQS9</strain>
    </source>
</reference>
<sequence>MCIDWFAYKHIAWTPYTIVALLGIAGRKDLITPIGSMVPALFCKLASCLDPYIYALSHSKFKDALQQIFKIHSAKKIDFKPYFITDSATGHSNLDADDGVIEEVVLVNVNRLQSQMDKASGQENSSCQVAVSQPSWWARPSFNDSSGLAKARKLVRSMSITHGKEGEEEIEK</sequence>
<evidence type="ECO:0000313" key="2">
    <source>
        <dbReference type="Proteomes" id="UP001056778"/>
    </source>
</evidence>
<comment type="caution">
    <text evidence="1">The sequence shown here is derived from an EMBL/GenBank/DDBJ whole genome shotgun (WGS) entry which is preliminary data.</text>
</comment>
<proteinExistence type="predicted"/>
<organism evidence="1 2">
    <name type="scientific">Holotrichia oblita</name>
    <name type="common">Chafer beetle</name>
    <dbReference type="NCBI Taxonomy" id="644536"/>
    <lineage>
        <taxon>Eukaryota</taxon>
        <taxon>Metazoa</taxon>
        <taxon>Ecdysozoa</taxon>
        <taxon>Arthropoda</taxon>
        <taxon>Hexapoda</taxon>
        <taxon>Insecta</taxon>
        <taxon>Pterygota</taxon>
        <taxon>Neoptera</taxon>
        <taxon>Endopterygota</taxon>
        <taxon>Coleoptera</taxon>
        <taxon>Polyphaga</taxon>
        <taxon>Scarabaeiformia</taxon>
        <taxon>Scarabaeidae</taxon>
        <taxon>Melolonthinae</taxon>
        <taxon>Holotrichia</taxon>
    </lineage>
</organism>
<name>A0ACB9ST23_HOLOL</name>